<feature type="region of interest" description="Disordered" evidence="1">
    <location>
        <begin position="1"/>
        <end position="53"/>
    </location>
</feature>
<sequence>MQANSENGVSAELWKSESESRELQTSVNKAKAQTTQKQKKKKKKEQLSNTNFDCIEEHDTEELKYDSPNKVNCKLEHIMMKGKFKALGLKRLWRSLLDTRG</sequence>
<proteinExistence type="predicted"/>
<dbReference type="Proteomes" id="UP000828390">
    <property type="component" value="Unassembled WGS sequence"/>
</dbReference>
<gene>
    <name evidence="2" type="ORF">DPMN_166531</name>
</gene>
<evidence type="ECO:0000313" key="2">
    <source>
        <dbReference type="EMBL" id="KAH3788391.1"/>
    </source>
</evidence>
<evidence type="ECO:0000313" key="3">
    <source>
        <dbReference type="Proteomes" id="UP000828390"/>
    </source>
</evidence>
<accession>A0A9D4IU86</accession>
<name>A0A9D4IU86_DREPO</name>
<protein>
    <submittedName>
        <fullName evidence="2">Uncharacterized protein</fullName>
    </submittedName>
</protein>
<dbReference type="AlphaFoldDB" id="A0A9D4IU86"/>
<dbReference type="EMBL" id="JAIWYP010000008">
    <property type="protein sequence ID" value="KAH3788391.1"/>
    <property type="molecule type" value="Genomic_DNA"/>
</dbReference>
<comment type="caution">
    <text evidence="2">The sequence shown here is derived from an EMBL/GenBank/DDBJ whole genome shotgun (WGS) entry which is preliminary data.</text>
</comment>
<reference evidence="2" key="2">
    <citation type="submission" date="2020-11" db="EMBL/GenBank/DDBJ databases">
        <authorList>
            <person name="McCartney M.A."/>
            <person name="Auch B."/>
            <person name="Kono T."/>
            <person name="Mallez S."/>
            <person name="Becker A."/>
            <person name="Gohl D.M."/>
            <person name="Silverstein K.A.T."/>
            <person name="Koren S."/>
            <person name="Bechman K.B."/>
            <person name="Herman A."/>
            <person name="Abrahante J.E."/>
            <person name="Garbe J."/>
        </authorList>
    </citation>
    <scope>NUCLEOTIDE SEQUENCE</scope>
    <source>
        <strain evidence="2">Duluth1</strain>
        <tissue evidence="2">Whole animal</tissue>
    </source>
</reference>
<reference evidence="2" key="1">
    <citation type="journal article" date="2019" name="bioRxiv">
        <title>The Genome of the Zebra Mussel, Dreissena polymorpha: A Resource for Invasive Species Research.</title>
        <authorList>
            <person name="McCartney M.A."/>
            <person name="Auch B."/>
            <person name="Kono T."/>
            <person name="Mallez S."/>
            <person name="Zhang Y."/>
            <person name="Obille A."/>
            <person name="Becker A."/>
            <person name="Abrahante J.E."/>
            <person name="Garbe J."/>
            <person name="Badalamenti J.P."/>
            <person name="Herman A."/>
            <person name="Mangelson H."/>
            <person name="Liachko I."/>
            <person name="Sullivan S."/>
            <person name="Sone E.D."/>
            <person name="Koren S."/>
            <person name="Silverstein K.A.T."/>
            <person name="Beckman K.B."/>
            <person name="Gohl D.M."/>
        </authorList>
    </citation>
    <scope>NUCLEOTIDE SEQUENCE</scope>
    <source>
        <strain evidence="2">Duluth1</strain>
        <tissue evidence="2">Whole animal</tissue>
    </source>
</reference>
<keyword evidence="3" id="KW-1185">Reference proteome</keyword>
<evidence type="ECO:0000256" key="1">
    <source>
        <dbReference type="SAM" id="MobiDB-lite"/>
    </source>
</evidence>
<organism evidence="2 3">
    <name type="scientific">Dreissena polymorpha</name>
    <name type="common">Zebra mussel</name>
    <name type="synonym">Mytilus polymorpha</name>
    <dbReference type="NCBI Taxonomy" id="45954"/>
    <lineage>
        <taxon>Eukaryota</taxon>
        <taxon>Metazoa</taxon>
        <taxon>Spiralia</taxon>
        <taxon>Lophotrochozoa</taxon>
        <taxon>Mollusca</taxon>
        <taxon>Bivalvia</taxon>
        <taxon>Autobranchia</taxon>
        <taxon>Heteroconchia</taxon>
        <taxon>Euheterodonta</taxon>
        <taxon>Imparidentia</taxon>
        <taxon>Neoheterodontei</taxon>
        <taxon>Myida</taxon>
        <taxon>Dreissenoidea</taxon>
        <taxon>Dreissenidae</taxon>
        <taxon>Dreissena</taxon>
    </lineage>
</organism>